<feature type="transmembrane region" description="Helical" evidence="9">
    <location>
        <begin position="1053"/>
        <end position="1078"/>
    </location>
</feature>
<keyword evidence="6 9" id="KW-1133">Transmembrane helix</keyword>
<keyword evidence="7 9" id="KW-0472">Membrane</keyword>
<dbReference type="Pfam" id="PF01061">
    <property type="entry name" value="ABC2_membrane"/>
    <property type="match status" value="1"/>
</dbReference>
<reference evidence="11" key="1">
    <citation type="submission" date="2019-11" db="EMBL/GenBank/DDBJ databases">
        <title>Leishmania tarentolae CDS.</title>
        <authorList>
            <person name="Goto Y."/>
            <person name="Yamagishi J."/>
        </authorList>
    </citation>
    <scope>NUCLEOTIDE SEQUENCE [LARGE SCALE GENOMIC DNA]</scope>
    <source>
        <strain evidence="11">Parrot Tar II</strain>
    </source>
</reference>
<feature type="transmembrane region" description="Helical" evidence="9">
    <location>
        <begin position="1090"/>
        <end position="1114"/>
    </location>
</feature>
<evidence type="ECO:0000313" key="12">
    <source>
        <dbReference type="Proteomes" id="UP000419144"/>
    </source>
</evidence>
<dbReference type="EMBL" id="BLBS01000030">
    <property type="protein sequence ID" value="GET88687.1"/>
    <property type="molecule type" value="Genomic_DNA"/>
</dbReference>
<name>A0A640KLY0_LEITA</name>
<dbReference type="SUPFAM" id="SSF52540">
    <property type="entry name" value="P-loop containing nucleoside triphosphate hydrolases"/>
    <property type="match status" value="1"/>
</dbReference>
<dbReference type="InterPro" id="IPR050352">
    <property type="entry name" value="ABCG_transporters"/>
</dbReference>
<feature type="region of interest" description="Disordered" evidence="8">
    <location>
        <begin position="511"/>
        <end position="539"/>
    </location>
</feature>
<feature type="transmembrane region" description="Helical" evidence="9">
    <location>
        <begin position="429"/>
        <end position="450"/>
    </location>
</feature>
<protein>
    <submittedName>
        <fullName evidence="11">Abc transporter, putative</fullName>
    </submittedName>
</protein>
<gene>
    <name evidence="11" type="ORF">LtaPh_2304600</name>
</gene>
<comment type="subcellular location">
    <subcellularLocation>
        <location evidence="1">Membrane</location>
        <topology evidence="1">Multi-pass membrane protein</topology>
    </subcellularLocation>
</comment>
<dbReference type="InterPro" id="IPR003593">
    <property type="entry name" value="AAA+_ATPase"/>
</dbReference>
<dbReference type="SMART" id="SM00382">
    <property type="entry name" value="AAA"/>
    <property type="match status" value="1"/>
</dbReference>
<evidence type="ECO:0000259" key="10">
    <source>
        <dbReference type="PROSITE" id="PS50893"/>
    </source>
</evidence>
<feature type="compositionally biased region" description="Polar residues" evidence="8">
    <location>
        <begin position="882"/>
        <end position="906"/>
    </location>
</feature>
<keyword evidence="2" id="KW-0813">Transport</keyword>
<organism evidence="11 12">
    <name type="scientific">Leishmania tarentolae</name>
    <name type="common">Sauroleishmania tarentolae</name>
    <dbReference type="NCBI Taxonomy" id="5689"/>
    <lineage>
        <taxon>Eukaryota</taxon>
        <taxon>Discoba</taxon>
        <taxon>Euglenozoa</taxon>
        <taxon>Kinetoplastea</taxon>
        <taxon>Metakinetoplastina</taxon>
        <taxon>Trypanosomatida</taxon>
        <taxon>Trypanosomatidae</taxon>
        <taxon>Leishmaniinae</taxon>
        <taxon>Leishmania</taxon>
        <taxon>lizard Leishmania</taxon>
    </lineage>
</organism>
<feature type="domain" description="ABC transporter" evidence="10">
    <location>
        <begin position="573"/>
        <end position="841"/>
    </location>
</feature>
<evidence type="ECO:0000256" key="1">
    <source>
        <dbReference type="ARBA" id="ARBA00004141"/>
    </source>
</evidence>
<dbReference type="InterPro" id="IPR027417">
    <property type="entry name" value="P-loop_NTPase"/>
</dbReference>
<evidence type="ECO:0000256" key="2">
    <source>
        <dbReference type="ARBA" id="ARBA00022448"/>
    </source>
</evidence>
<dbReference type="GO" id="GO:0016887">
    <property type="term" value="F:ATP hydrolysis activity"/>
    <property type="evidence" value="ECO:0007669"/>
    <property type="project" value="InterPro"/>
</dbReference>
<dbReference type="PROSITE" id="PS00211">
    <property type="entry name" value="ABC_TRANSPORTER_1"/>
    <property type="match status" value="1"/>
</dbReference>
<keyword evidence="4" id="KW-0547">Nucleotide-binding</keyword>
<evidence type="ECO:0000313" key="11">
    <source>
        <dbReference type="EMBL" id="GET88687.1"/>
    </source>
</evidence>
<dbReference type="OrthoDB" id="66620at2759"/>
<dbReference type="PANTHER" id="PTHR48041">
    <property type="entry name" value="ABC TRANSPORTER G FAMILY MEMBER 28"/>
    <property type="match status" value="1"/>
</dbReference>
<dbReference type="InterPro" id="IPR017871">
    <property type="entry name" value="ABC_transporter-like_CS"/>
</dbReference>
<keyword evidence="12" id="KW-1185">Reference proteome</keyword>
<dbReference type="GO" id="GO:0005524">
    <property type="term" value="F:ATP binding"/>
    <property type="evidence" value="ECO:0007669"/>
    <property type="project" value="UniProtKB-KW"/>
</dbReference>
<dbReference type="Pfam" id="PF00005">
    <property type="entry name" value="ABC_tran"/>
    <property type="match status" value="1"/>
</dbReference>
<sequence>MPPHQKEARNTVPRKLHASVLRAATAVVTVLLLLVARVPVTQALSMIPASAEAVMWSGVDPVHASYWESEPITCLNGGIPDGDHCVCPLYYTSPNCSQRQCPNSIGGQGTHRVLPVNPTNKFCEHCDEKEFTGLNCQLCQSNAACRQYVGSSAECNNSTSTRGDNKQFQCTLKNEFFIRLMSGNRNISVEVVLNCSTSDGTALRKSDQAVCNMALYRIEPNHSYVDPFFRCEAQGCTLKYGQKDPDQTNTNNNTMRQRFFRAARTSGQVVLIAECALLALLGVFTTLLGPSRTKTITVTLASAITGTVLVYIFLMILSMQPISAPEQTVIYECQKTHCACAEDPPPQYDPICSEKEELSKVILPAIQNSIRFVCGQNTSVCELTLEDLSLVFQVDCRASECVDPVRFPDDSPDDSHDGGGVAVLAKQNLGILLVMLVLLVMSGVGTHYYYTTSVSYKRDKDFLITFHMRTPYGDDGGGDETGGPAVLDERHVHLNGNEDDSAGLHEQEPLLYNSPAPRAERRAFRRRSVSSSRHSEGNVSVRASVYDEASTLTPAECARIEELRRLSAAPLELQVSELQYTLNAPLLGAVEEGSQRTLLQRINFTVHSGDVLAIMGPSGAGKTTLLDLLSARAKSGKVSGTIALNGTPITTSGSCAAQYRNIIGYVSQEDTLLPSLTVEQTILYAARLKLPRALSDNTVRRIVGRVIETLKLQHCAHTFIGGETARGISGGEKRRVSIAVELLANPRILYLDEPTSGLDTVSAKRVVEAVVALAKDSTMRMYAKHYFAFQPIVIFSIHQPSQEIYELFDKVLLLSRGVSIYCGAAASAAATLEQRVTTAFGHTREVPRKDAHNNQAEYLMKVEEILDDGVRAELQEEDALESINTTGAPYGSASTGRSPLATSRTQVPPCRSPESPPPRAPSQSDGCPEFNDEGEQVSGADILVTTFGFRVYYANVYEQLQLLVSRSITCLFGSFHLVICHSAVVACLATLMCVLYHEQALDLPGSLNRAGSVSFLLLVTSFLSLSCLEQLIVERKLFHVERENGFYTTCPYLISKIVVDIVPLRIIPAMVLASVIYFPMGFRVDAGLHFFYFILIIVLFSICMTMTILCIGIVSGSFGAAALLSSVFILWNFLFGGALVQAETIPPSLHPFQSISPFFLAFESLMVNELNGQHCVFSPTDETGKKSSASIPIMCVQYLANIGLKPERFNADVMQLAVYCLLLVGLSWMLLSSCSKLIR</sequence>
<dbReference type="VEuPathDB" id="TriTrypDB:LtaPh_2304600"/>
<evidence type="ECO:0000256" key="6">
    <source>
        <dbReference type="ARBA" id="ARBA00022989"/>
    </source>
</evidence>
<feature type="transmembrane region" description="Helical" evidence="9">
    <location>
        <begin position="1015"/>
        <end position="1033"/>
    </location>
</feature>
<keyword evidence="5" id="KW-0067">ATP-binding</keyword>
<accession>A0A640KLY0</accession>
<evidence type="ECO:0000256" key="4">
    <source>
        <dbReference type="ARBA" id="ARBA00022741"/>
    </source>
</evidence>
<evidence type="ECO:0000256" key="3">
    <source>
        <dbReference type="ARBA" id="ARBA00022692"/>
    </source>
</evidence>
<feature type="region of interest" description="Disordered" evidence="8">
    <location>
        <begin position="881"/>
        <end position="934"/>
    </location>
</feature>
<evidence type="ECO:0000256" key="5">
    <source>
        <dbReference type="ARBA" id="ARBA00022840"/>
    </source>
</evidence>
<feature type="transmembrane region" description="Helical" evidence="9">
    <location>
        <begin position="20"/>
        <end position="40"/>
    </location>
</feature>
<evidence type="ECO:0000256" key="7">
    <source>
        <dbReference type="ARBA" id="ARBA00023136"/>
    </source>
</evidence>
<dbReference type="PANTHER" id="PTHR48041:SF91">
    <property type="entry name" value="ABC TRANSPORTER G FAMILY MEMBER 28"/>
    <property type="match status" value="1"/>
</dbReference>
<dbReference type="PROSITE" id="PS50893">
    <property type="entry name" value="ABC_TRANSPORTER_2"/>
    <property type="match status" value="1"/>
</dbReference>
<dbReference type="AlphaFoldDB" id="A0A640KLY0"/>
<dbReference type="Gene3D" id="3.40.50.300">
    <property type="entry name" value="P-loop containing nucleotide triphosphate hydrolases"/>
    <property type="match status" value="1"/>
</dbReference>
<feature type="transmembrane region" description="Helical" evidence="9">
    <location>
        <begin position="295"/>
        <end position="317"/>
    </location>
</feature>
<comment type="caution">
    <text evidence="11">The sequence shown here is derived from an EMBL/GenBank/DDBJ whole genome shotgun (WGS) entry which is preliminary data.</text>
</comment>
<dbReference type="GO" id="GO:0140359">
    <property type="term" value="F:ABC-type transporter activity"/>
    <property type="evidence" value="ECO:0007669"/>
    <property type="project" value="InterPro"/>
</dbReference>
<dbReference type="InterPro" id="IPR003439">
    <property type="entry name" value="ABC_transporter-like_ATP-bd"/>
</dbReference>
<feature type="transmembrane region" description="Helical" evidence="9">
    <location>
        <begin position="971"/>
        <end position="995"/>
    </location>
</feature>
<dbReference type="InterPro" id="IPR013525">
    <property type="entry name" value="ABC2_TM"/>
</dbReference>
<dbReference type="GO" id="GO:0016020">
    <property type="term" value="C:membrane"/>
    <property type="evidence" value="ECO:0007669"/>
    <property type="project" value="UniProtKB-SubCell"/>
</dbReference>
<evidence type="ECO:0000256" key="8">
    <source>
        <dbReference type="SAM" id="MobiDB-lite"/>
    </source>
</evidence>
<feature type="compositionally biased region" description="Pro residues" evidence="8">
    <location>
        <begin position="910"/>
        <end position="920"/>
    </location>
</feature>
<keyword evidence="3 9" id="KW-0812">Transmembrane</keyword>
<feature type="compositionally biased region" description="Low complexity" evidence="8">
    <location>
        <begin position="529"/>
        <end position="539"/>
    </location>
</feature>
<evidence type="ECO:0000256" key="9">
    <source>
        <dbReference type="SAM" id="Phobius"/>
    </source>
</evidence>
<feature type="transmembrane region" description="Helical" evidence="9">
    <location>
        <begin position="269"/>
        <end position="289"/>
    </location>
</feature>
<feature type="transmembrane region" description="Helical" evidence="9">
    <location>
        <begin position="1213"/>
        <end position="1231"/>
    </location>
</feature>
<feature type="transmembrane region" description="Helical" evidence="9">
    <location>
        <begin position="1120"/>
        <end position="1140"/>
    </location>
</feature>
<dbReference type="Proteomes" id="UP000419144">
    <property type="component" value="Unassembled WGS sequence"/>
</dbReference>
<dbReference type="FunFam" id="3.40.50.300:FF:002362">
    <property type="entry name" value="ATP-binding cassette transporter, putative"/>
    <property type="match status" value="1"/>
</dbReference>
<proteinExistence type="predicted"/>